<dbReference type="RefSeq" id="WP_252084705.1">
    <property type="nucleotide sequence ID" value="NZ_CP092418.1"/>
</dbReference>
<dbReference type="EMBL" id="CP092418">
    <property type="protein sequence ID" value="USD22346.1"/>
    <property type="molecule type" value="Genomic_DNA"/>
</dbReference>
<keyword evidence="3" id="KW-1185">Reference proteome</keyword>
<feature type="chain" id="PRO_5046407450" description="Spore coat protein U domain-containing protein" evidence="1">
    <location>
        <begin position="45"/>
        <end position="335"/>
    </location>
</feature>
<proteinExistence type="predicted"/>
<name>A0ABY4VDH4_9GAMM</name>
<evidence type="ECO:0000256" key="1">
    <source>
        <dbReference type="SAM" id="SignalP"/>
    </source>
</evidence>
<evidence type="ECO:0000313" key="3">
    <source>
        <dbReference type="Proteomes" id="UP001055658"/>
    </source>
</evidence>
<accession>A0ABY4VDH4</accession>
<evidence type="ECO:0000313" key="2">
    <source>
        <dbReference type="EMBL" id="USD22346.1"/>
    </source>
</evidence>
<protein>
    <recommendedName>
        <fullName evidence="4">Spore coat protein U domain-containing protein</fullName>
    </recommendedName>
</protein>
<evidence type="ECO:0008006" key="4">
    <source>
        <dbReference type="Google" id="ProtNLM"/>
    </source>
</evidence>
<dbReference type="Proteomes" id="UP001055658">
    <property type="component" value="Chromosome"/>
</dbReference>
<organism evidence="2 3">
    <name type="scientific">Microbulbifer variabilis</name>
    <dbReference type="NCBI Taxonomy" id="266805"/>
    <lineage>
        <taxon>Bacteria</taxon>
        <taxon>Pseudomonadati</taxon>
        <taxon>Pseudomonadota</taxon>
        <taxon>Gammaproteobacteria</taxon>
        <taxon>Cellvibrionales</taxon>
        <taxon>Microbulbiferaceae</taxon>
        <taxon>Microbulbifer</taxon>
    </lineage>
</organism>
<sequence length="335" mass="37249">MKVQPTVKSHRLLKQMTPNKKSRKFIKNFLILIFLLYLPNSSLASCQGDTYLRICNLSGWHTINNQAQQQNISFTFLSQELGAASPFSLEIQPEHEGYYRLYADNGDTVDLSLALSAPHRKYFTFRPGKTYQDIPGSISDFNADLKVKLVGNRNFTSSSYRGNFQLQAIQEESGKAEEINFSIELTIEPTIKILQLDNIFLSDTGISPGQDIVGHEDFCVVGNGFSHYAISLSSSSGIIAGNSGRITTSLQEEMFMLTGIREELPYMASFSNNAQGRALTNLNASGHIPGIYARTTPEGCLGDNTRITIRVPSPYWERATESKYTDVLTVTVTSQ</sequence>
<feature type="signal peptide" evidence="1">
    <location>
        <begin position="1"/>
        <end position="44"/>
    </location>
</feature>
<gene>
    <name evidence="2" type="ORF">MJO52_04230</name>
</gene>
<reference evidence="2" key="1">
    <citation type="submission" date="2022-02" db="EMBL/GenBank/DDBJ databases">
        <title>Coral-associated bacteria.</title>
        <authorList>
            <person name="Tang K."/>
            <person name="Wang X."/>
        </authorList>
    </citation>
    <scope>NUCLEOTIDE SEQUENCE</scope>
    <source>
        <strain evidence="2">SCSIO 43006</strain>
    </source>
</reference>
<keyword evidence="1" id="KW-0732">Signal</keyword>